<reference evidence="2 3" key="1">
    <citation type="journal article" date="2014" name="Genome Biol.">
        <title>Transcriptome and methylome profiling reveals relics of genome dominance in the mesopolyploid Brassica oleracea.</title>
        <authorList>
            <person name="Parkin I.A."/>
            <person name="Koh C."/>
            <person name="Tang H."/>
            <person name="Robinson S.J."/>
            <person name="Kagale S."/>
            <person name="Clarke W.E."/>
            <person name="Town C.D."/>
            <person name="Nixon J."/>
            <person name="Krishnakumar V."/>
            <person name="Bidwell S.L."/>
            <person name="Denoeud F."/>
            <person name="Belcram H."/>
            <person name="Links M.G."/>
            <person name="Just J."/>
            <person name="Clarke C."/>
            <person name="Bender T."/>
            <person name="Huebert T."/>
            <person name="Mason A.S."/>
            <person name="Pires J.C."/>
            <person name="Barker G."/>
            <person name="Moore J."/>
            <person name="Walley P.G."/>
            <person name="Manoli S."/>
            <person name="Batley J."/>
            <person name="Edwards D."/>
            <person name="Nelson M.N."/>
            <person name="Wang X."/>
            <person name="Paterson A.H."/>
            <person name="King G."/>
            <person name="Bancroft I."/>
            <person name="Chalhoub B."/>
            <person name="Sharpe A.G."/>
        </authorList>
    </citation>
    <scope>NUCLEOTIDE SEQUENCE</scope>
    <source>
        <strain evidence="2 3">cv. TO1000</strain>
    </source>
</reference>
<organism evidence="2 3">
    <name type="scientific">Brassica oleracea var. oleracea</name>
    <dbReference type="NCBI Taxonomy" id="109376"/>
    <lineage>
        <taxon>Eukaryota</taxon>
        <taxon>Viridiplantae</taxon>
        <taxon>Streptophyta</taxon>
        <taxon>Embryophyta</taxon>
        <taxon>Tracheophyta</taxon>
        <taxon>Spermatophyta</taxon>
        <taxon>Magnoliopsida</taxon>
        <taxon>eudicotyledons</taxon>
        <taxon>Gunneridae</taxon>
        <taxon>Pentapetalae</taxon>
        <taxon>rosids</taxon>
        <taxon>malvids</taxon>
        <taxon>Brassicales</taxon>
        <taxon>Brassicaceae</taxon>
        <taxon>Brassiceae</taxon>
        <taxon>Brassica</taxon>
    </lineage>
</organism>
<evidence type="ECO:0000313" key="2">
    <source>
        <dbReference type="EnsemblPlants" id="Bo7g010110.1"/>
    </source>
</evidence>
<sequence length="283" mass="32227">MGNANSTNCKDIYVSEKCSFYSKQMHIYTTCGLWELGATTGWIFEADGKGGRLLLVESNCTLDELKRMILEDFGMEEEIIADLELSYLPAELINTSGCPPVIIANDRQLHNFVRFVQKSASTRLCVTCKAKAENPNKEAFDLNKPPADPCTHEEKGNSFDNGDESAPVYAERQGNKKNEKRKGVAVDEDGDYDADTMISEKENIHKMSKFSLLHVVKVGQFFENKTLLKATFEMCAMKHNFDYQVALFKFASGGRWRARRAYFKVHSHHLDKFHRLLCTVFFF</sequence>
<dbReference type="Gramene" id="Bo7g010110.1">
    <property type="protein sequence ID" value="Bo7g010110.1"/>
    <property type="gene ID" value="Bo7g010110"/>
</dbReference>
<accession>A0A0D3D308</accession>
<reference evidence="2" key="2">
    <citation type="submission" date="2015-03" db="UniProtKB">
        <authorList>
            <consortium name="EnsemblPlants"/>
        </authorList>
    </citation>
    <scope>IDENTIFICATION</scope>
</reference>
<feature type="compositionally biased region" description="Basic and acidic residues" evidence="1">
    <location>
        <begin position="173"/>
        <end position="183"/>
    </location>
</feature>
<dbReference type="HOGENOM" id="CLU_085862_1_0_1"/>
<protein>
    <recommendedName>
        <fullName evidence="4">PB1 domain-containing protein</fullName>
    </recommendedName>
</protein>
<evidence type="ECO:0000313" key="3">
    <source>
        <dbReference type="Proteomes" id="UP000032141"/>
    </source>
</evidence>
<dbReference type="AlphaFoldDB" id="A0A0D3D308"/>
<evidence type="ECO:0000256" key="1">
    <source>
        <dbReference type="SAM" id="MobiDB-lite"/>
    </source>
</evidence>
<dbReference type="EnsemblPlants" id="Bo7g010110.1">
    <property type="protein sequence ID" value="Bo7g010110.1"/>
    <property type="gene ID" value="Bo7g010110"/>
</dbReference>
<name>A0A0D3D308_BRAOL</name>
<dbReference type="Proteomes" id="UP000032141">
    <property type="component" value="Chromosome C7"/>
</dbReference>
<evidence type="ECO:0008006" key="4">
    <source>
        <dbReference type="Google" id="ProtNLM"/>
    </source>
</evidence>
<feature type="region of interest" description="Disordered" evidence="1">
    <location>
        <begin position="137"/>
        <end position="183"/>
    </location>
</feature>
<proteinExistence type="predicted"/>
<keyword evidence="3" id="KW-1185">Reference proteome</keyword>